<evidence type="ECO:0000313" key="2">
    <source>
        <dbReference type="Proteomes" id="UP000198318"/>
    </source>
</evidence>
<dbReference type="Proteomes" id="UP000198318">
    <property type="component" value="Unassembled WGS sequence"/>
</dbReference>
<protein>
    <submittedName>
        <fullName evidence="1">Uncharacterized protein</fullName>
    </submittedName>
</protein>
<sequence>MAPISGPLPIPRGSCTGPVSAAVKVGEYDLTDYGGLWFLTRDGRLISTLIDMSGGTWRARTPEGRARTIEVPAGVEHPPRYVAEQST</sequence>
<keyword evidence="2" id="KW-1185">Reference proteome</keyword>
<name>A0A239GZI3_9ACTN</name>
<gene>
    <name evidence="1" type="ORF">SAMN05443665_1008167</name>
</gene>
<proteinExistence type="predicted"/>
<accession>A0A239GZI3</accession>
<dbReference type="AlphaFoldDB" id="A0A239GZI3"/>
<evidence type="ECO:0000313" key="1">
    <source>
        <dbReference type="EMBL" id="SNS73963.1"/>
    </source>
</evidence>
<reference evidence="1 2" key="1">
    <citation type="submission" date="2017-06" db="EMBL/GenBank/DDBJ databases">
        <authorList>
            <person name="Kim H.J."/>
            <person name="Triplett B.A."/>
        </authorList>
    </citation>
    <scope>NUCLEOTIDE SEQUENCE [LARGE SCALE GENOMIC DNA]</scope>
    <source>
        <strain evidence="1 2">DSM 44715</strain>
    </source>
</reference>
<organism evidence="1 2">
    <name type="scientific">Actinomadura meyerae</name>
    <dbReference type="NCBI Taxonomy" id="240840"/>
    <lineage>
        <taxon>Bacteria</taxon>
        <taxon>Bacillati</taxon>
        <taxon>Actinomycetota</taxon>
        <taxon>Actinomycetes</taxon>
        <taxon>Streptosporangiales</taxon>
        <taxon>Thermomonosporaceae</taxon>
        <taxon>Actinomadura</taxon>
    </lineage>
</organism>
<dbReference type="EMBL" id="FZOR01000008">
    <property type="protein sequence ID" value="SNS73963.1"/>
    <property type="molecule type" value="Genomic_DNA"/>
</dbReference>